<protein>
    <recommendedName>
        <fullName evidence="4">Oligopeptide ABC transporter substrate-binding protein</fullName>
    </recommendedName>
</protein>
<keyword evidence="3" id="KW-1185">Reference proteome</keyword>
<proteinExistence type="predicted"/>
<dbReference type="Proteomes" id="UP001224428">
    <property type="component" value="Unassembled WGS sequence"/>
</dbReference>
<evidence type="ECO:0008006" key="4">
    <source>
        <dbReference type="Google" id="ProtNLM"/>
    </source>
</evidence>
<evidence type="ECO:0000256" key="1">
    <source>
        <dbReference type="SAM" id="SignalP"/>
    </source>
</evidence>
<dbReference type="PROSITE" id="PS51257">
    <property type="entry name" value="PROKAR_LIPOPROTEIN"/>
    <property type="match status" value="1"/>
</dbReference>
<keyword evidence="1" id="KW-0732">Signal</keyword>
<organism evidence="2 3">
    <name type="scientific">Mycoplasma phocimorsus</name>
    <dbReference type="NCBI Taxonomy" id="3045839"/>
    <lineage>
        <taxon>Bacteria</taxon>
        <taxon>Bacillati</taxon>
        <taxon>Mycoplasmatota</taxon>
        <taxon>Mollicutes</taxon>
        <taxon>Mycoplasmataceae</taxon>
        <taxon>Mycoplasma</taxon>
    </lineage>
</organism>
<evidence type="ECO:0000313" key="2">
    <source>
        <dbReference type="EMBL" id="MDJ1645684.1"/>
    </source>
</evidence>
<dbReference type="NCBIfam" id="NF045850">
    <property type="entry name" value="ABC_Mplas_LP"/>
    <property type="match status" value="1"/>
</dbReference>
<gene>
    <name evidence="2" type="ORF">QLQ80_01075</name>
</gene>
<feature type="signal peptide" evidence="1">
    <location>
        <begin position="1"/>
        <end position="19"/>
    </location>
</feature>
<dbReference type="EMBL" id="JASDDP010000011">
    <property type="protein sequence ID" value="MDJ1645684.1"/>
    <property type="molecule type" value="Genomic_DNA"/>
</dbReference>
<name>A0AAJ1PSG1_9MOLU</name>
<dbReference type="RefSeq" id="WP_283827183.1">
    <property type="nucleotide sequence ID" value="NZ_JASDDP010000011.1"/>
</dbReference>
<reference evidence="2" key="1">
    <citation type="submission" date="2023-05" db="EMBL/GenBank/DDBJ databases">
        <title>Mycoplasma phocimorsus sp. nov., isolated from Scandinavian patients with seal finger or septic arthritis after contact with seals.</title>
        <authorList>
            <person name="Skafte-Holm A."/>
            <person name="Pedersen T.R."/>
            <person name="Froelund M."/>
            <person name="Stegger M."/>
            <person name="Qvortrup K."/>
            <person name="Michaels D.L."/>
            <person name="Brown D.R."/>
            <person name="Jensen J.S."/>
        </authorList>
    </citation>
    <scope>NUCLEOTIDE SEQUENCE</scope>
    <source>
        <strain evidence="2">M5725</strain>
    </source>
</reference>
<evidence type="ECO:0000313" key="3">
    <source>
        <dbReference type="Proteomes" id="UP001224428"/>
    </source>
</evidence>
<accession>A0AAJ1PSG1</accession>
<dbReference type="AlphaFoldDB" id="A0AAJ1PSG1"/>
<feature type="chain" id="PRO_5042612560" description="Oligopeptide ABC transporter substrate-binding protein" evidence="1">
    <location>
        <begin position="20"/>
        <end position="982"/>
    </location>
</feature>
<sequence>MKKSKLRLLTLVSGASVLAASAFSISCSTNVLQNIQNQSLERKQKQIVRYNSTKKDKLYSSNFSNSFGSDSFGTDINYAGARFWRYQRSGETKVIDYIVKSKGENDKVWNSSSQLIVRPTFEWFTLDLIKELIITKPDGSTIIYTNSKHELMPTDDEIKKWDKWSKEGKQEQAIDEIKMKYGWNGEDVSLKIYSNDPQSINHVDFLKNMKGAAKLALIVKDVNYSDFEGNKTKYKLKAEDFYNSWLHTQLSAFDFRMQNGGVKSGEGKSAVDAIGERIKKIFNDPNIDLFKHGKSYPNGYLFELFDVDLKSISKKEKTLQSVKDSTGKLQEAFVFYASDEKIGGQFNQLFFTFINDTTFVPLPTEYIIENNEKDHFDGKLNLKEYIKDTNSLAYKLGYYWYGQTLENVLYIGPYIPKKYDEFTQKKIYFQNPNYWDQEWVKAQDNIKVIQEEYKTSPLNPIEFATEQLNAYRAGLIDSIAFRDLSDTVKEELIAGVPGMPIDYSKTENKNKTLFSLFETTAPDPWYVNKVDENGNPLSKEEYEKQKSAAISKFQFNDQYSKIIYGLTREELKLEEKRISTLDAMLKTAKSFRSIYMNVANMYALADYISTGQAKPLLPGMAQDAIFKTGMSVTPRHKLNELNSTYVFDKDGNKHKFADGSILLKPDFSFLNKVGSLERLRSKYYLELQQLMKDLLDKVYKENGWSSDKKVAWRNVFRFANADAKMKDSIRNFEKLVNGLDPRLEFKLDVPSDINDLIDAVITNKGPKFFSGWGYDYEGIGQYYTSLASFEAGSFIYMLSTILKDEFENNGAAGYKTKIPELYKLALKINEKIRHEVEITEKNKDKFIYLPIDLKDIVTATNYEILHGDLEFTKTKIVDGHVEKLDPSIEKDKKQIDKIKNSNIEKFKTSLSKFFLFLQEEYSIEEHIALIQEINSIFGWDFGVQLQITTSFNKFVKNPKFITPGGSSSIPYVQDIKLVLDIK</sequence>
<comment type="caution">
    <text evidence="2">The sequence shown here is derived from an EMBL/GenBank/DDBJ whole genome shotgun (WGS) entry which is preliminary data.</text>
</comment>
<dbReference type="Gene3D" id="3.40.190.10">
    <property type="entry name" value="Periplasmic binding protein-like II"/>
    <property type="match status" value="1"/>
</dbReference>